<gene>
    <name evidence="3" type="ORF">B0T25DRAFT_140205</name>
</gene>
<feature type="compositionally biased region" description="Basic and acidic residues" evidence="1">
    <location>
        <begin position="8"/>
        <end position="22"/>
    </location>
</feature>
<dbReference type="Proteomes" id="UP001275084">
    <property type="component" value="Unassembled WGS sequence"/>
</dbReference>
<feature type="region of interest" description="Disordered" evidence="1">
    <location>
        <begin position="1"/>
        <end position="22"/>
    </location>
</feature>
<protein>
    <recommendedName>
        <fullName evidence="2">Ribosomal RNA methyltransferase FtsJ domain-containing protein</fullName>
    </recommendedName>
</protein>
<dbReference type="GO" id="GO:0008168">
    <property type="term" value="F:methyltransferase activity"/>
    <property type="evidence" value="ECO:0007669"/>
    <property type="project" value="InterPro"/>
</dbReference>
<evidence type="ECO:0000259" key="2">
    <source>
        <dbReference type="Pfam" id="PF01728"/>
    </source>
</evidence>
<evidence type="ECO:0000313" key="4">
    <source>
        <dbReference type="Proteomes" id="UP001275084"/>
    </source>
</evidence>
<dbReference type="EMBL" id="JAUIQD010000003">
    <property type="protein sequence ID" value="KAK3356841.1"/>
    <property type="molecule type" value="Genomic_DNA"/>
</dbReference>
<reference evidence="3" key="2">
    <citation type="submission" date="2023-06" db="EMBL/GenBank/DDBJ databases">
        <authorList>
            <consortium name="Lawrence Berkeley National Laboratory"/>
            <person name="Haridas S."/>
            <person name="Hensen N."/>
            <person name="Bonometti L."/>
            <person name="Westerberg I."/>
            <person name="Brannstrom I.O."/>
            <person name="Guillou S."/>
            <person name="Cros-Aarteil S."/>
            <person name="Calhoun S."/>
            <person name="Kuo A."/>
            <person name="Mondo S."/>
            <person name="Pangilinan J."/>
            <person name="Riley R."/>
            <person name="Labutti K."/>
            <person name="Andreopoulos B."/>
            <person name="Lipzen A."/>
            <person name="Chen C."/>
            <person name="Yanf M."/>
            <person name="Daum C."/>
            <person name="Ng V."/>
            <person name="Clum A."/>
            <person name="Steindorff A."/>
            <person name="Ohm R."/>
            <person name="Martin F."/>
            <person name="Silar P."/>
            <person name="Natvig D."/>
            <person name="Lalanne C."/>
            <person name="Gautier V."/>
            <person name="Ament-Velasquez S.L."/>
            <person name="Kruys A."/>
            <person name="Hutchinson M.I."/>
            <person name="Powell A.J."/>
            <person name="Barry K."/>
            <person name="Miller A.N."/>
            <person name="Grigoriev I.V."/>
            <person name="Debuchy R."/>
            <person name="Gladieux P."/>
            <person name="Thoren M.H."/>
            <person name="Johannesson H."/>
        </authorList>
    </citation>
    <scope>NUCLEOTIDE SEQUENCE</scope>
    <source>
        <strain evidence="3">CBS 955.72</strain>
    </source>
</reference>
<evidence type="ECO:0000256" key="1">
    <source>
        <dbReference type="SAM" id="MobiDB-lite"/>
    </source>
</evidence>
<keyword evidence="4" id="KW-1185">Reference proteome</keyword>
<feature type="domain" description="Ribosomal RNA methyltransferase FtsJ" evidence="2">
    <location>
        <begin position="102"/>
        <end position="286"/>
    </location>
</feature>
<dbReference type="GO" id="GO:0032259">
    <property type="term" value="P:methylation"/>
    <property type="evidence" value="ECO:0007669"/>
    <property type="project" value="InterPro"/>
</dbReference>
<proteinExistence type="predicted"/>
<feature type="region of interest" description="Disordered" evidence="1">
    <location>
        <begin position="366"/>
        <end position="391"/>
    </location>
</feature>
<organism evidence="3 4">
    <name type="scientific">Lasiosphaeria hispida</name>
    <dbReference type="NCBI Taxonomy" id="260671"/>
    <lineage>
        <taxon>Eukaryota</taxon>
        <taxon>Fungi</taxon>
        <taxon>Dikarya</taxon>
        <taxon>Ascomycota</taxon>
        <taxon>Pezizomycotina</taxon>
        <taxon>Sordariomycetes</taxon>
        <taxon>Sordariomycetidae</taxon>
        <taxon>Sordariales</taxon>
        <taxon>Lasiosphaeriaceae</taxon>
        <taxon>Lasiosphaeria</taxon>
    </lineage>
</organism>
<name>A0AAJ0HL09_9PEZI</name>
<evidence type="ECO:0000313" key="3">
    <source>
        <dbReference type="EMBL" id="KAK3356841.1"/>
    </source>
</evidence>
<dbReference type="SUPFAM" id="SSF53335">
    <property type="entry name" value="S-adenosyl-L-methionine-dependent methyltransferases"/>
    <property type="match status" value="1"/>
</dbReference>
<dbReference type="InterPro" id="IPR029063">
    <property type="entry name" value="SAM-dependent_MTases_sf"/>
</dbReference>
<dbReference type="AlphaFoldDB" id="A0AAJ0HL09"/>
<dbReference type="InterPro" id="IPR002877">
    <property type="entry name" value="RNA_MeTrfase_FtsJ_dom"/>
</dbReference>
<comment type="caution">
    <text evidence="3">The sequence shown here is derived from an EMBL/GenBank/DDBJ whole genome shotgun (WGS) entry which is preliminary data.</text>
</comment>
<reference evidence="3" key="1">
    <citation type="journal article" date="2023" name="Mol. Phylogenet. Evol.">
        <title>Genome-scale phylogeny and comparative genomics of the fungal order Sordariales.</title>
        <authorList>
            <person name="Hensen N."/>
            <person name="Bonometti L."/>
            <person name="Westerberg I."/>
            <person name="Brannstrom I.O."/>
            <person name="Guillou S."/>
            <person name="Cros-Aarteil S."/>
            <person name="Calhoun S."/>
            <person name="Haridas S."/>
            <person name="Kuo A."/>
            <person name="Mondo S."/>
            <person name="Pangilinan J."/>
            <person name="Riley R."/>
            <person name="LaButti K."/>
            <person name="Andreopoulos B."/>
            <person name="Lipzen A."/>
            <person name="Chen C."/>
            <person name="Yan M."/>
            <person name="Daum C."/>
            <person name="Ng V."/>
            <person name="Clum A."/>
            <person name="Steindorff A."/>
            <person name="Ohm R.A."/>
            <person name="Martin F."/>
            <person name="Silar P."/>
            <person name="Natvig D.O."/>
            <person name="Lalanne C."/>
            <person name="Gautier V."/>
            <person name="Ament-Velasquez S.L."/>
            <person name="Kruys A."/>
            <person name="Hutchinson M.I."/>
            <person name="Powell A.J."/>
            <person name="Barry K."/>
            <person name="Miller A.N."/>
            <person name="Grigoriev I.V."/>
            <person name="Debuchy R."/>
            <person name="Gladieux P."/>
            <person name="Hiltunen Thoren M."/>
            <person name="Johannesson H."/>
        </authorList>
    </citation>
    <scope>NUCLEOTIDE SEQUENCE</scope>
    <source>
        <strain evidence="3">CBS 955.72</strain>
    </source>
</reference>
<dbReference type="Pfam" id="PF01728">
    <property type="entry name" value="FtsJ"/>
    <property type="match status" value="1"/>
</dbReference>
<accession>A0AAJ0HL09</accession>
<sequence>MASNSEPEVTKERPDPTPRPTELVKDYLHGRLRIYRELAELQKWGWESKTADTYFQKLQKSADGADLGERTRFFQLMQRIGDELQRVTSALSVQLTQGSEPAILDLCMAPGGFSMAALKHNPNAILHGISLPQPQGGHQLLIPDWENNPKIAVDFRDITMFAVEMGLAADLSDIPANHPDRSAFSSDRPFQGMEFDLVLCDGQVLRTHPRLGYREKCEELRLLTSQLVLALQRVRHGGTIILLLHRLDSWRSVALMHAFAAFSDIRLFKPRSGHAMRTSFYLIARNVRPSARSALEAVAAWKEQWKASTLGENRESDEEAADNASDDTVNAVMGMFGPRVTQLAVPVFSIQATALRKAPFMGSKTSGGRFFHNAERSQPNKTRPFPKPRNN</sequence>
<dbReference type="Gene3D" id="3.40.50.150">
    <property type="entry name" value="Vaccinia Virus protein VP39"/>
    <property type="match status" value="1"/>
</dbReference>